<dbReference type="GO" id="GO:0005634">
    <property type="term" value="C:nucleus"/>
    <property type="evidence" value="ECO:0007669"/>
    <property type="project" value="UniProtKB-SubCell"/>
</dbReference>
<keyword evidence="4 9" id="KW-0964">Secreted</keyword>
<dbReference type="PANTHER" id="PTHR21495">
    <property type="entry name" value="NUCLEOPORIN-RELATED"/>
    <property type="match status" value="1"/>
</dbReference>
<evidence type="ECO:0000256" key="5">
    <source>
        <dbReference type="ARBA" id="ARBA00023015"/>
    </source>
</evidence>
<dbReference type="EMBL" id="JACMSC010000012">
    <property type="protein sequence ID" value="KAG6495224.1"/>
    <property type="molecule type" value="Genomic_DNA"/>
</dbReference>
<dbReference type="GO" id="GO:0003700">
    <property type="term" value="F:DNA-binding transcription factor activity"/>
    <property type="evidence" value="ECO:0007669"/>
    <property type="project" value="InterPro"/>
</dbReference>
<keyword evidence="9" id="KW-0052">Apoplast</keyword>
<reference evidence="11 12" key="1">
    <citation type="submission" date="2020-08" db="EMBL/GenBank/DDBJ databases">
        <title>Plant Genome Project.</title>
        <authorList>
            <person name="Zhang R.-G."/>
        </authorList>
    </citation>
    <scope>NUCLEOTIDE SEQUENCE [LARGE SCALE GENOMIC DNA]</scope>
    <source>
        <tissue evidence="11">Rhizome</tissue>
    </source>
</reference>
<evidence type="ECO:0000256" key="4">
    <source>
        <dbReference type="ARBA" id="ARBA00022525"/>
    </source>
</evidence>
<name>A0A8J5FZP4_ZINOF</name>
<dbReference type="AlphaFoldDB" id="A0A8J5FZP4"/>
<evidence type="ECO:0000256" key="3">
    <source>
        <dbReference type="ARBA" id="ARBA00011738"/>
    </source>
</evidence>
<feature type="domain" description="AP2/ERF" evidence="10">
    <location>
        <begin position="158"/>
        <end position="177"/>
    </location>
</feature>
<dbReference type="GO" id="GO:0048046">
    <property type="term" value="C:apoplast"/>
    <property type="evidence" value="ECO:0007669"/>
    <property type="project" value="UniProtKB-SubCell"/>
</dbReference>
<dbReference type="InterPro" id="IPR001471">
    <property type="entry name" value="AP2/ERF_dom"/>
</dbReference>
<dbReference type="Gene3D" id="2.40.480.10">
    <property type="entry name" value="Allene oxide cyclase-like"/>
    <property type="match status" value="1"/>
</dbReference>
<comment type="subcellular location">
    <subcellularLocation>
        <location evidence="1">Nucleus</location>
    </subcellularLocation>
    <subcellularLocation>
        <location evidence="9">Secreted</location>
        <location evidence="9">Extracellular space</location>
        <location evidence="9">Apoplast</location>
    </subcellularLocation>
</comment>
<proteinExistence type="inferred from homology"/>
<evidence type="ECO:0000256" key="1">
    <source>
        <dbReference type="ARBA" id="ARBA00004123"/>
    </source>
</evidence>
<evidence type="ECO:0000256" key="2">
    <source>
        <dbReference type="ARBA" id="ARBA00010746"/>
    </source>
</evidence>
<evidence type="ECO:0000256" key="8">
    <source>
        <dbReference type="ARBA" id="ARBA00023242"/>
    </source>
</evidence>
<protein>
    <recommendedName>
        <fullName evidence="9">Dirigent protein</fullName>
    </recommendedName>
</protein>
<keyword evidence="8" id="KW-0539">Nucleus</keyword>
<comment type="similarity">
    <text evidence="2 9">Belongs to the plant dirigent protein family.</text>
</comment>
<dbReference type="Proteomes" id="UP000734854">
    <property type="component" value="Unassembled WGS sequence"/>
</dbReference>
<keyword evidence="6" id="KW-0238">DNA-binding</keyword>
<comment type="function">
    <text evidence="9">Dirigent proteins impart stereoselectivity on the phenoxy radical-coupling reaction, yielding optically active lignans from two molecules of coniferyl alcohol in the biosynthesis of lignans, flavonolignans, and alkaloids and thus plays a central role in plant secondary metabolism.</text>
</comment>
<dbReference type="GO" id="GO:0003677">
    <property type="term" value="F:DNA binding"/>
    <property type="evidence" value="ECO:0007669"/>
    <property type="project" value="UniProtKB-KW"/>
</dbReference>
<evidence type="ECO:0000313" key="12">
    <source>
        <dbReference type="Proteomes" id="UP000734854"/>
    </source>
</evidence>
<accession>A0A8J5FZP4</accession>
<evidence type="ECO:0000256" key="6">
    <source>
        <dbReference type="ARBA" id="ARBA00023125"/>
    </source>
</evidence>
<evidence type="ECO:0000256" key="9">
    <source>
        <dbReference type="RuleBase" id="RU363099"/>
    </source>
</evidence>
<organism evidence="11 12">
    <name type="scientific">Zingiber officinale</name>
    <name type="common">Ginger</name>
    <name type="synonym">Amomum zingiber</name>
    <dbReference type="NCBI Taxonomy" id="94328"/>
    <lineage>
        <taxon>Eukaryota</taxon>
        <taxon>Viridiplantae</taxon>
        <taxon>Streptophyta</taxon>
        <taxon>Embryophyta</taxon>
        <taxon>Tracheophyta</taxon>
        <taxon>Spermatophyta</taxon>
        <taxon>Magnoliopsida</taxon>
        <taxon>Liliopsida</taxon>
        <taxon>Zingiberales</taxon>
        <taxon>Zingiberaceae</taxon>
        <taxon>Zingiber</taxon>
    </lineage>
</organism>
<gene>
    <name evidence="11" type="ORF">ZIOFF_043018</name>
</gene>
<comment type="subunit">
    <text evidence="3 9">Homodimer.</text>
</comment>
<keyword evidence="5" id="KW-0805">Transcription regulation</keyword>
<dbReference type="InterPro" id="IPR044859">
    <property type="entry name" value="Allene_oxi_cyc_Dirigent"/>
</dbReference>
<dbReference type="GO" id="GO:0009699">
    <property type="term" value="P:phenylpropanoid biosynthetic process"/>
    <property type="evidence" value="ECO:0007669"/>
    <property type="project" value="UniProtKB-ARBA"/>
</dbReference>
<dbReference type="Pfam" id="PF03018">
    <property type="entry name" value="Dirigent"/>
    <property type="match status" value="1"/>
</dbReference>
<sequence length="177" mass="19495">MARRTRFLHLNFYLHEINPGVPNSTMIFVVNEHRSSGFGSVLIFDNVFRVGVQPDSPLLGREQGLGVGSNLQVYSGITALEFIFTTGRYNGSSFAVFGTVTGGAISDRTIIGGTGRFRMARVLNLTEIPVIRVVSGFAYSMKKGRVLVEPAAAVAETRFRGVRKRPWGRFVAEIRDP</sequence>
<dbReference type="InterPro" id="IPR004265">
    <property type="entry name" value="Dirigent"/>
</dbReference>
<comment type="caution">
    <text evidence="11">The sequence shown here is derived from an EMBL/GenBank/DDBJ whole genome shotgun (WGS) entry which is preliminary data.</text>
</comment>
<keyword evidence="12" id="KW-1185">Reference proteome</keyword>
<evidence type="ECO:0000313" key="11">
    <source>
        <dbReference type="EMBL" id="KAG6495224.1"/>
    </source>
</evidence>
<evidence type="ECO:0000259" key="10">
    <source>
        <dbReference type="PROSITE" id="PS51032"/>
    </source>
</evidence>
<evidence type="ECO:0000256" key="7">
    <source>
        <dbReference type="ARBA" id="ARBA00023163"/>
    </source>
</evidence>
<keyword evidence="7" id="KW-0804">Transcription</keyword>
<dbReference type="PROSITE" id="PS51032">
    <property type="entry name" value="AP2_ERF"/>
    <property type="match status" value="1"/>
</dbReference>